<dbReference type="RefSeq" id="XP_018042176.1">
    <property type="nucleotide sequence ID" value="XM_018183566.1"/>
</dbReference>
<accession>A0A177CX83</accession>
<proteinExistence type="predicted"/>
<reference evidence="1 2" key="1">
    <citation type="submission" date="2016-05" db="EMBL/GenBank/DDBJ databases">
        <title>Comparative analysis of secretome profiles of manganese(II)-oxidizing ascomycete fungi.</title>
        <authorList>
            <consortium name="DOE Joint Genome Institute"/>
            <person name="Zeiner C.A."/>
            <person name="Purvine S.O."/>
            <person name="Zink E.M."/>
            <person name="Wu S."/>
            <person name="Pasa-Tolic L."/>
            <person name="Chaput D.L."/>
            <person name="Haridas S."/>
            <person name="Grigoriev I.V."/>
            <person name="Santelli C.M."/>
            <person name="Hansel C.M."/>
        </authorList>
    </citation>
    <scope>NUCLEOTIDE SEQUENCE [LARGE SCALE GENOMIC DNA]</scope>
    <source>
        <strain evidence="1 2">AP3s5-JAC2a</strain>
    </source>
</reference>
<dbReference type="InParanoid" id="A0A177CX83"/>
<dbReference type="Proteomes" id="UP000077069">
    <property type="component" value="Unassembled WGS sequence"/>
</dbReference>
<evidence type="ECO:0000313" key="1">
    <source>
        <dbReference type="EMBL" id="OAG11811.1"/>
    </source>
</evidence>
<gene>
    <name evidence="1" type="ORF">CC84DRAFT_1225343</name>
</gene>
<organism evidence="1 2">
    <name type="scientific">Paraphaeosphaeria sporulosa</name>
    <dbReference type="NCBI Taxonomy" id="1460663"/>
    <lineage>
        <taxon>Eukaryota</taxon>
        <taxon>Fungi</taxon>
        <taxon>Dikarya</taxon>
        <taxon>Ascomycota</taxon>
        <taxon>Pezizomycotina</taxon>
        <taxon>Dothideomycetes</taxon>
        <taxon>Pleosporomycetidae</taxon>
        <taxon>Pleosporales</taxon>
        <taxon>Massarineae</taxon>
        <taxon>Didymosphaeriaceae</taxon>
        <taxon>Paraphaeosphaeria</taxon>
    </lineage>
</organism>
<protein>
    <submittedName>
        <fullName evidence="1">Uncharacterized protein</fullName>
    </submittedName>
</protein>
<sequence length="206" mass="22550">MAGAAEQFRFSDLPQDIRLIVHDYLCQEKVCYLCQKNTKNGASSVLTSICCLDYDPKIHVGLLYSSKVFSEENTAWVVVHNATEVYAEIHRARTLLFGYAGYVGADFQTSAMLGVLETVTKQGMNIGMACVGKDAKHVEEMQGQRPSADGTISSITLHPSRYSRGVKLEAAIASSMTLAIVDEWYSLQSGGPVEGCRTLAFETPRP</sequence>
<evidence type="ECO:0000313" key="2">
    <source>
        <dbReference type="Proteomes" id="UP000077069"/>
    </source>
</evidence>
<dbReference type="AlphaFoldDB" id="A0A177CX83"/>
<dbReference type="GeneID" id="28767052"/>
<dbReference type="OrthoDB" id="10662463at2759"/>
<name>A0A177CX83_9PLEO</name>
<keyword evidence="2" id="KW-1185">Reference proteome</keyword>
<dbReference type="EMBL" id="KV441548">
    <property type="protein sequence ID" value="OAG11811.1"/>
    <property type="molecule type" value="Genomic_DNA"/>
</dbReference>